<sequence>MKKLLIVCILAIGMMANAQAPQLIAKPLKLTSVVKGTAADSVLVLGADKIMKFVPRSAFGRFTQVNPDWNAVSGPSEILNKPFILNGYQDGAKSNMGVGASEILSKTTTGDYNIGFGDGTLPFTTTGVQNAAFGSYALYSNTTGSYNLAMGISALQNNTTGIANIGIGGYSQYSCVSGSYNLAIGGSALYSNVYGTQNIAIGGSALKSNIGTNGSNVFGHRSIAIGTSAMQNNTTGNGIAIGNLALGSQTIGTWNIGIGMQAGSGITTGSNNVVIAGTGFILAGGGITTGSNNLIVAQNNGNTTGVTTGSGNTIIGKVTGLAAGLTNNVVLADGVGTIRAQHDGTSWLMNTPIKTTKYNLSTLNTAPTSATDVGTLGEIRYTASHIYVCIATNTWVRSPLTTW</sequence>
<name>A0ABU9NII4_9FLAO</name>
<feature type="chain" id="PRO_5046867651" description="Head domain of trimeric autotransporter adhesin" evidence="1">
    <location>
        <begin position="21"/>
        <end position="403"/>
    </location>
</feature>
<protein>
    <recommendedName>
        <fullName evidence="4">Head domain of trimeric autotransporter adhesin</fullName>
    </recommendedName>
</protein>
<keyword evidence="3" id="KW-1185">Reference proteome</keyword>
<feature type="signal peptide" evidence="1">
    <location>
        <begin position="1"/>
        <end position="20"/>
    </location>
</feature>
<accession>A0ABU9NII4</accession>
<organism evidence="2 3">
    <name type="scientific">Flavobacterium polysaccharolyticum</name>
    <dbReference type="NCBI Taxonomy" id="3133148"/>
    <lineage>
        <taxon>Bacteria</taxon>
        <taxon>Pseudomonadati</taxon>
        <taxon>Bacteroidota</taxon>
        <taxon>Flavobacteriia</taxon>
        <taxon>Flavobacteriales</taxon>
        <taxon>Flavobacteriaceae</taxon>
        <taxon>Flavobacterium</taxon>
    </lineage>
</organism>
<proteinExistence type="predicted"/>
<evidence type="ECO:0000313" key="2">
    <source>
        <dbReference type="EMBL" id="MEM0575144.1"/>
    </source>
</evidence>
<evidence type="ECO:0000256" key="1">
    <source>
        <dbReference type="SAM" id="SignalP"/>
    </source>
</evidence>
<reference evidence="2 3" key="1">
    <citation type="submission" date="2024-03" db="EMBL/GenBank/DDBJ databases">
        <title>Two novel species of the genus Flavobacterium exhibiting potentially degradation of complex polysaccharides.</title>
        <authorList>
            <person name="Lian X."/>
        </authorList>
    </citation>
    <scope>NUCLEOTIDE SEQUENCE [LARGE SCALE GENOMIC DNA]</scope>
    <source>
        <strain evidence="2 3">N6</strain>
    </source>
</reference>
<gene>
    <name evidence="2" type="ORF">WFZ86_01435</name>
</gene>
<keyword evidence="1" id="KW-0732">Signal</keyword>
<comment type="caution">
    <text evidence="2">The sequence shown here is derived from an EMBL/GenBank/DDBJ whole genome shotgun (WGS) entry which is preliminary data.</text>
</comment>
<dbReference type="EMBL" id="JBCGDP010000001">
    <property type="protein sequence ID" value="MEM0575144.1"/>
    <property type="molecule type" value="Genomic_DNA"/>
</dbReference>
<dbReference type="Proteomes" id="UP001468798">
    <property type="component" value="Unassembled WGS sequence"/>
</dbReference>
<dbReference type="RefSeq" id="WP_342690285.1">
    <property type="nucleotide sequence ID" value="NZ_JBCGDP010000001.1"/>
</dbReference>
<evidence type="ECO:0008006" key="4">
    <source>
        <dbReference type="Google" id="ProtNLM"/>
    </source>
</evidence>
<evidence type="ECO:0000313" key="3">
    <source>
        <dbReference type="Proteomes" id="UP001468798"/>
    </source>
</evidence>